<dbReference type="Pfam" id="PF03050">
    <property type="entry name" value="DDE_Tnp_IS66"/>
    <property type="match status" value="1"/>
</dbReference>
<name>A0A2N7C093_9VIBR</name>
<dbReference type="InterPro" id="IPR004291">
    <property type="entry name" value="Transposase_IS66_central"/>
</dbReference>
<dbReference type="InterPro" id="IPR052344">
    <property type="entry name" value="Transposase-related"/>
</dbReference>
<dbReference type="AlphaFoldDB" id="A0A2N7C093"/>
<comment type="caution">
    <text evidence="2">The sequence shown here is derived from an EMBL/GenBank/DDBJ whole genome shotgun (WGS) entry which is preliminary data.</text>
</comment>
<dbReference type="PANTHER" id="PTHR33678">
    <property type="entry name" value="BLL1576 PROTEIN"/>
    <property type="match status" value="1"/>
</dbReference>
<reference evidence="3" key="1">
    <citation type="submission" date="2016-07" db="EMBL/GenBank/DDBJ databases">
        <title>Nontailed viruses are major unrecognized killers of bacteria in the ocean.</title>
        <authorList>
            <person name="Kauffman K."/>
            <person name="Hussain F."/>
            <person name="Yang J."/>
            <person name="Arevalo P."/>
            <person name="Brown J."/>
            <person name="Cutler M."/>
            <person name="Kelly L."/>
            <person name="Polz M.F."/>
        </authorList>
    </citation>
    <scope>NUCLEOTIDE SEQUENCE [LARGE SCALE GENOMIC DNA]</scope>
    <source>
        <strain evidence="3">10N.286.55.C1</strain>
    </source>
</reference>
<gene>
    <name evidence="2" type="ORF">BCV30_05310</name>
</gene>
<evidence type="ECO:0000259" key="1">
    <source>
        <dbReference type="Pfam" id="PF03050"/>
    </source>
</evidence>
<protein>
    <recommendedName>
        <fullName evidence="1">Transposase IS66 central domain-containing protein</fullName>
    </recommendedName>
</protein>
<sequence length="110" mass="12509">MDDGHLSIDNNRAERAIKPLVIGSKNWLFSNTPSGADTRAMLYSIIEIAKANGLILYNYMVKCMKGLAKAVPDIDAFLPWNLKPDRSPRGLMWRIRWIYIMVIKAGSRNE</sequence>
<proteinExistence type="predicted"/>
<accession>A0A2N7C093</accession>
<feature type="domain" description="Transposase IS66 central" evidence="1">
    <location>
        <begin position="1"/>
        <end position="37"/>
    </location>
</feature>
<dbReference type="PANTHER" id="PTHR33678:SF1">
    <property type="entry name" value="BLL1576 PROTEIN"/>
    <property type="match status" value="1"/>
</dbReference>
<organism evidence="2 3">
    <name type="scientific">Vibrio lentus</name>
    <dbReference type="NCBI Taxonomy" id="136468"/>
    <lineage>
        <taxon>Bacteria</taxon>
        <taxon>Pseudomonadati</taxon>
        <taxon>Pseudomonadota</taxon>
        <taxon>Gammaproteobacteria</taxon>
        <taxon>Vibrionales</taxon>
        <taxon>Vibrionaceae</taxon>
        <taxon>Vibrio</taxon>
    </lineage>
</organism>
<evidence type="ECO:0000313" key="2">
    <source>
        <dbReference type="EMBL" id="PME67483.1"/>
    </source>
</evidence>
<dbReference type="Proteomes" id="UP000235778">
    <property type="component" value="Unassembled WGS sequence"/>
</dbReference>
<dbReference type="EMBL" id="MCSI01000091">
    <property type="protein sequence ID" value="PME67483.1"/>
    <property type="molecule type" value="Genomic_DNA"/>
</dbReference>
<evidence type="ECO:0000313" key="3">
    <source>
        <dbReference type="Proteomes" id="UP000235778"/>
    </source>
</evidence>